<evidence type="ECO:0000259" key="1">
    <source>
        <dbReference type="Pfam" id="PF03358"/>
    </source>
</evidence>
<evidence type="ECO:0000313" key="4">
    <source>
        <dbReference type="Proteomes" id="UP000192441"/>
    </source>
</evidence>
<dbReference type="GO" id="GO:0005829">
    <property type="term" value="C:cytosol"/>
    <property type="evidence" value="ECO:0007669"/>
    <property type="project" value="TreeGrafter"/>
</dbReference>
<evidence type="ECO:0000313" key="5">
    <source>
        <dbReference type="Proteomes" id="UP000467379"/>
    </source>
</evidence>
<dbReference type="SUPFAM" id="SSF52218">
    <property type="entry name" value="Flavoproteins"/>
    <property type="match status" value="1"/>
</dbReference>
<dbReference type="InterPro" id="IPR029039">
    <property type="entry name" value="Flavoprotein-like_sf"/>
</dbReference>
<reference evidence="3 4" key="1">
    <citation type="submission" date="2016-12" db="EMBL/GenBank/DDBJ databases">
        <title>The new phylogeny of genus Mycobacterium.</title>
        <authorList>
            <person name="Tortoli E."/>
            <person name="Trovato A."/>
            <person name="Cirillo D.M."/>
        </authorList>
    </citation>
    <scope>NUCLEOTIDE SEQUENCE [LARGE SCALE GENOMIC DNA]</scope>
    <source>
        <strain evidence="3 4">DSM 44624</strain>
    </source>
</reference>
<dbReference type="GO" id="GO:0010181">
    <property type="term" value="F:FMN binding"/>
    <property type="evidence" value="ECO:0007669"/>
    <property type="project" value="TreeGrafter"/>
</dbReference>
<dbReference type="Proteomes" id="UP000467379">
    <property type="component" value="Chromosome"/>
</dbReference>
<dbReference type="Pfam" id="PF03358">
    <property type="entry name" value="FMN_red"/>
    <property type="match status" value="1"/>
</dbReference>
<dbReference type="EMBL" id="AP022606">
    <property type="protein sequence ID" value="BBZ13635.1"/>
    <property type="molecule type" value="Genomic_DNA"/>
</dbReference>
<organism evidence="3 4">
    <name type="scientific">Mycobacterium branderi</name>
    <dbReference type="NCBI Taxonomy" id="43348"/>
    <lineage>
        <taxon>Bacteria</taxon>
        <taxon>Bacillati</taxon>
        <taxon>Actinomycetota</taxon>
        <taxon>Actinomycetes</taxon>
        <taxon>Mycobacteriales</taxon>
        <taxon>Mycobacteriaceae</taxon>
        <taxon>Mycobacterium</taxon>
    </lineage>
</organism>
<gene>
    <name evidence="3" type="ORF">BST20_13975</name>
    <name evidence="2" type="ORF">MBRA_38300</name>
</gene>
<accession>A0A7I7WA65</accession>
<evidence type="ECO:0000313" key="3">
    <source>
        <dbReference type="EMBL" id="ORA36756.1"/>
    </source>
</evidence>
<dbReference type="RefSeq" id="WP_083132028.1">
    <property type="nucleotide sequence ID" value="NZ_AP022606.1"/>
</dbReference>
<proteinExistence type="predicted"/>
<sequence length="201" mass="20995">MTTRILALVGSLRAGSFNRQLAEAAVKLAPEGLEVEIYENLAAVPYYNEDLDRPGAIPPSAEALREAVRSADALLIVTPEYNGTVPPAPKNAIDWTSRPHPGGAICEKPVVVIGTSGGRYGGAWAHDDARKTARVAGATVLDDVALSVPCAATRFADTPPVCDEEIIAKLPSVLAALASAAQPQPITKGVRHDNVTVSQPS</sequence>
<reference evidence="2 5" key="2">
    <citation type="journal article" date="2019" name="Emerg. Microbes Infect.">
        <title>Comprehensive subspecies identification of 175 nontuberculous mycobacteria species based on 7547 genomic profiles.</title>
        <authorList>
            <person name="Matsumoto Y."/>
            <person name="Kinjo T."/>
            <person name="Motooka D."/>
            <person name="Nabeya D."/>
            <person name="Jung N."/>
            <person name="Uechi K."/>
            <person name="Horii T."/>
            <person name="Iida T."/>
            <person name="Fujita J."/>
            <person name="Nakamura S."/>
        </authorList>
    </citation>
    <scope>NUCLEOTIDE SEQUENCE [LARGE SCALE GENOMIC DNA]</scope>
    <source>
        <strain evidence="2 5">JCM 12687</strain>
    </source>
</reference>
<feature type="domain" description="NADPH-dependent FMN reductase-like" evidence="1">
    <location>
        <begin position="3"/>
        <end position="151"/>
    </location>
</feature>
<dbReference type="InterPro" id="IPR005025">
    <property type="entry name" value="FMN_Rdtase-like_dom"/>
</dbReference>
<protein>
    <submittedName>
        <fullName evidence="3">FMN reductase</fullName>
    </submittedName>
</protein>
<dbReference type="PANTHER" id="PTHR30543:SF21">
    <property type="entry name" value="NAD(P)H-DEPENDENT FMN REDUCTASE LOT6"/>
    <property type="match status" value="1"/>
</dbReference>
<dbReference type="Proteomes" id="UP000192441">
    <property type="component" value="Unassembled WGS sequence"/>
</dbReference>
<dbReference type="AlphaFoldDB" id="A0A7I7WA65"/>
<dbReference type="OrthoDB" id="9812295at2"/>
<dbReference type="EMBL" id="MVHM01000008">
    <property type="protein sequence ID" value="ORA36756.1"/>
    <property type="molecule type" value="Genomic_DNA"/>
</dbReference>
<name>A0A7I7WA65_9MYCO</name>
<dbReference type="Gene3D" id="3.40.50.360">
    <property type="match status" value="1"/>
</dbReference>
<keyword evidence="5" id="KW-1185">Reference proteome</keyword>
<reference evidence="2" key="3">
    <citation type="submission" date="2020-02" db="EMBL/GenBank/DDBJ databases">
        <authorList>
            <person name="Matsumoto Y."/>
            <person name="Motooka D."/>
            <person name="Nakamura S."/>
        </authorList>
    </citation>
    <scope>NUCLEOTIDE SEQUENCE</scope>
    <source>
        <strain evidence="2">JCM 12687</strain>
    </source>
</reference>
<dbReference type="GO" id="GO:0016491">
    <property type="term" value="F:oxidoreductase activity"/>
    <property type="evidence" value="ECO:0007669"/>
    <property type="project" value="InterPro"/>
</dbReference>
<evidence type="ECO:0000313" key="2">
    <source>
        <dbReference type="EMBL" id="BBZ13635.1"/>
    </source>
</evidence>
<dbReference type="PANTHER" id="PTHR30543">
    <property type="entry name" value="CHROMATE REDUCTASE"/>
    <property type="match status" value="1"/>
</dbReference>
<dbReference type="InterPro" id="IPR050712">
    <property type="entry name" value="NAD(P)H-dep_reductase"/>
</dbReference>